<dbReference type="SUPFAM" id="SSF55831">
    <property type="entry name" value="Thymidylate synthase/dCMP hydroxymethylase"/>
    <property type="match status" value="1"/>
</dbReference>
<comment type="caution">
    <text evidence="8">The sequence shown here is derived from an EMBL/GenBank/DDBJ whole genome shotgun (WGS) entry which is preliminary data.</text>
</comment>
<dbReference type="PANTHER" id="PTHR11548:SF1">
    <property type="entry name" value="THYMIDYLATE SYNTHASE 1"/>
    <property type="match status" value="1"/>
</dbReference>
<evidence type="ECO:0000313" key="8">
    <source>
        <dbReference type="EMBL" id="MBO8407087.1"/>
    </source>
</evidence>
<dbReference type="GO" id="GO:0006235">
    <property type="term" value="P:dTTP biosynthetic process"/>
    <property type="evidence" value="ECO:0007669"/>
    <property type="project" value="UniProtKB-UniRule"/>
</dbReference>
<evidence type="ECO:0000256" key="4">
    <source>
        <dbReference type="ARBA" id="ARBA00022727"/>
    </source>
</evidence>
<evidence type="ECO:0000259" key="7">
    <source>
        <dbReference type="Pfam" id="PF00303"/>
    </source>
</evidence>
<feature type="binding site" description="in other chain" evidence="5">
    <location>
        <begin position="259"/>
        <end position="261"/>
    </location>
    <ligand>
        <name>dUMP</name>
        <dbReference type="ChEBI" id="CHEBI:246422"/>
        <note>ligand shared between dimeric partners</note>
    </ligand>
</feature>
<comment type="subunit">
    <text evidence="5">Homodimer.</text>
</comment>
<evidence type="ECO:0000256" key="5">
    <source>
        <dbReference type="HAMAP-Rule" id="MF_00008"/>
    </source>
</evidence>
<dbReference type="PROSITE" id="PS00091">
    <property type="entry name" value="THYMIDYLATE_SYNTHASE"/>
    <property type="match status" value="1"/>
</dbReference>
<protein>
    <recommendedName>
        <fullName evidence="1 5">Thymidylate synthase</fullName>
        <shortName evidence="5">TS</shortName>
        <shortName evidence="5">TSase</shortName>
        <ecNumber evidence="1 5">2.1.1.45</ecNumber>
    </recommendedName>
</protein>
<dbReference type="Pfam" id="PF00303">
    <property type="entry name" value="Thymidylat_synt"/>
    <property type="match status" value="1"/>
</dbReference>
<accession>A0A940IBV2</accession>
<dbReference type="Gene3D" id="3.30.572.10">
    <property type="entry name" value="Thymidylate synthase/dCMP hydroxymethylase domain"/>
    <property type="match status" value="1"/>
</dbReference>
<dbReference type="InterPro" id="IPR000398">
    <property type="entry name" value="Thymidylate_synthase"/>
</dbReference>
<dbReference type="EC" id="2.1.1.45" evidence="1 5"/>
<comment type="similarity">
    <text evidence="5">Belongs to the thymidylate synthase family. Bacterial-type ThyA subfamily.</text>
</comment>
<organism evidence="8 9">
    <name type="scientific">Candidatus Enterousia excrementavium</name>
    <dbReference type="NCBI Taxonomy" id="2840789"/>
    <lineage>
        <taxon>Bacteria</taxon>
        <taxon>Pseudomonadati</taxon>
        <taxon>Pseudomonadota</taxon>
        <taxon>Alphaproteobacteria</taxon>
        <taxon>Candidatus Enterousia</taxon>
    </lineage>
</organism>
<dbReference type="AlphaFoldDB" id="A0A940IBV2"/>
<feature type="active site" description="Nucleophile" evidence="5">
    <location>
        <position position="198"/>
    </location>
</feature>
<dbReference type="InterPro" id="IPR036926">
    <property type="entry name" value="Thymidate_synth/dCMP_Mease_sf"/>
</dbReference>
<feature type="binding site" description="in other chain" evidence="5">
    <location>
        <position position="229"/>
    </location>
    <ligand>
        <name>dUMP</name>
        <dbReference type="ChEBI" id="CHEBI:246422"/>
        <note>ligand shared between dimeric partners</note>
    </ligand>
</feature>
<dbReference type="InterPro" id="IPR023451">
    <property type="entry name" value="Thymidate_synth/dCMP_Mease_dom"/>
</dbReference>
<proteinExistence type="inferred from homology"/>
<comment type="subcellular location">
    <subcellularLocation>
        <location evidence="5">Cytoplasm</location>
    </subcellularLocation>
</comment>
<feature type="active site" evidence="6">
    <location>
        <position position="198"/>
    </location>
</feature>
<sequence>MKAYLDILDNIMTNGHDLRMNRTGIPDIGLSAGAVFEHDMSTGFPLVTTKKMGLKNIATELEFFLRGITDKKWLQDRKCHIWDEWANPVKVEETYNIVTGHHPNLSDAERAQLRNSIMDMERDLGPIYGFQWRHFGGEYQWNQNRINANPMDNFNPKNPGIDQVKNAIDKLKNNPNDRRILVSAWNPVAIPQMALPPCHVMHQLVVRDGKLSLIWTQRSCDMFLGVPYNIASYALLLLLYAKESGLKPGTLKGELHDAHIYKNHIPQVREQLKRTPYPLPTVEIPNENWHGMLNWSANGGFTLKDYICHEKLRGEVAR</sequence>
<evidence type="ECO:0000256" key="3">
    <source>
        <dbReference type="ARBA" id="ARBA00022679"/>
    </source>
</evidence>
<dbReference type="PANTHER" id="PTHR11548">
    <property type="entry name" value="THYMIDYLATE SYNTHASE 1"/>
    <property type="match status" value="1"/>
</dbReference>
<dbReference type="GO" id="GO:0032259">
    <property type="term" value="P:methylation"/>
    <property type="evidence" value="ECO:0007669"/>
    <property type="project" value="UniProtKB-KW"/>
</dbReference>
<name>A0A940IBV2_9PROT</name>
<comment type="function">
    <text evidence="5">Catalyzes the reductive methylation of 2'-deoxyuridine-5'-monophosphate (dUMP) to 2'-deoxythymidine-5'-monophosphate (dTMP) while utilizing 5,10-methylenetetrahydrofolate (mTHF) as the methyl donor and reductant in the reaction, yielding dihydrofolate (DHF) as a by-product. This enzymatic reaction provides an intracellular de novo source of dTMP, an essential precursor for DNA biosynthesis.</text>
</comment>
<feature type="domain" description="Thymidylate synthase/dCMP hydroxymethylase" evidence="7">
    <location>
        <begin position="2"/>
        <end position="317"/>
    </location>
</feature>
<comment type="caution">
    <text evidence="5">Lacks conserved residue(s) required for the propagation of feature annotation.</text>
</comment>
<dbReference type="GO" id="GO:0004799">
    <property type="term" value="F:thymidylate synthase activity"/>
    <property type="evidence" value="ECO:0007669"/>
    <property type="project" value="UniProtKB-UniRule"/>
</dbReference>
<keyword evidence="3 5" id="KW-0808">Transferase</keyword>
<keyword evidence="5" id="KW-0963">Cytoplasm</keyword>
<dbReference type="HAMAP" id="MF_00008">
    <property type="entry name" value="Thymidy_synth_bact"/>
    <property type="match status" value="1"/>
</dbReference>
<keyword evidence="2 5" id="KW-0489">Methyltransferase</keyword>
<reference evidence="8" key="2">
    <citation type="journal article" date="2021" name="PeerJ">
        <title>Extensive microbial diversity within the chicken gut microbiome revealed by metagenomics and culture.</title>
        <authorList>
            <person name="Gilroy R."/>
            <person name="Ravi A."/>
            <person name="Getino M."/>
            <person name="Pursley I."/>
            <person name="Horton D.L."/>
            <person name="Alikhan N.F."/>
            <person name="Baker D."/>
            <person name="Gharbi K."/>
            <person name="Hall N."/>
            <person name="Watson M."/>
            <person name="Adriaenssens E.M."/>
            <person name="Foster-Nyarko E."/>
            <person name="Jarju S."/>
            <person name="Secka A."/>
            <person name="Antonio M."/>
            <person name="Oren A."/>
            <person name="Chaudhuri R.R."/>
            <person name="La Ragione R."/>
            <person name="Hildebrand F."/>
            <person name="Pallen M.J."/>
        </authorList>
    </citation>
    <scope>NUCLEOTIDE SEQUENCE</scope>
    <source>
        <strain evidence="8">B1-16210</strain>
    </source>
</reference>
<comment type="pathway">
    <text evidence="5">Pyrimidine metabolism; dTTP biosynthesis.</text>
</comment>
<feature type="binding site" evidence="5">
    <location>
        <position position="317"/>
    </location>
    <ligand>
        <name>(6R)-5,10-methylene-5,6,7,8-tetrahydrofolate</name>
        <dbReference type="ChEBI" id="CHEBI:15636"/>
    </ligand>
</feature>
<feature type="binding site" evidence="5">
    <location>
        <position position="221"/>
    </location>
    <ligand>
        <name>(6R)-5,10-methylene-5,6,7,8-tetrahydrofolate</name>
        <dbReference type="ChEBI" id="CHEBI:15636"/>
    </ligand>
</feature>
<gene>
    <name evidence="5 8" type="primary">thyA</name>
    <name evidence="8" type="ORF">IAC77_01340</name>
</gene>
<dbReference type="Proteomes" id="UP000721442">
    <property type="component" value="Unassembled WGS sequence"/>
</dbReference>
<feature type="binding site" description="in other chain" evidence="5">
    <location>
        <position position="22"/>
    </location>
    <ligand>
        <name>dUMP</name>
        <dbReference type="ChEBI" id="CHEBI:246422"/>
        <note>ligand shared between dimeric partners</note>
    </ligand>
</feature>
<dbReference type="InterPro" id="IPR020940">
    <property type="entry name" value="Thymidylate_synthase_AS"/>
</dbReference>
<evidence type="ECO:0000313" key="9">
    <source>
        <dbReference type="Proteomes" id="UP000721442"/>
    </source>
</evidence>
<keyword evidence="4 5" id="KW-0545">Nucleotide biosynthesis</keyword>
<evidence type="ECO:0000256" key="2">
    <source>
        <dbReference type="ARBA" id="ARBA00022603"/>
    </source>
</evidence>
<dbReference type="PRINTS" id="PR00108">
    <property type="entry name" value="THYMDSNTHASE"/>
</dbReference>
<reference evidence="8" key="1">
    <citation type="submission" date="2020-10" db="EMBL/GenBank/DDBJ databases">
        <authorList>
            <person name="Gilroy R."/>
        </authorList>
    </citation>
    <scope>NUCLEOTIDE SEQUENCE</scope>
    <source>
        <strain evidence="8">B1-16210</strain>
    </source>
</reference>
<dbReference type="GO" id="GO:0005829">
    <property type="term" value="C:cytosol"/>
    <property type="evidence" value="ECO:0007669"/>
    <property type="project" value="TreeGrafter"/>
</dbReference>
<dbReference type="InterPro" id="IPR045097">
    <property type="entry name" value="Thymidate_synth/dCMP_Mease"/>
</dbReference>
<evidence type="ECO:0000256" key="6">
    <source>
        <dbReference type="PROSITE-ProRule" id="PRU10016"/>
    </source>
</evidence>
<dbReference type="EMBL" id="JADINE010000021">
    <property type="protein sequence ID" value="MBO8407087.1"/>
    <property type="molecule type" value="Genomic_DNA"/>
</dbReference>
<dbReference type="GO" id="GO:0006231">
    <property type="term" value="P:dTMP biosynthetic process"/>
    <property type="evidence" value="ECO:0007669"/>
    <property type="project" value="UniProtKB-UniRule"/>
</dbReference>
<dbReference type="CDD" id="cd00351">
    <property type="entry name" value="TS_Pyrimidine_HMase"/>
    <property type="match status" value="1"/>
</dbReference>
<dbReference type="NCBIfam" id="TIGR03284">
    <property type="entry name" value="thym_sym"/>
    <property type="match status" value="1"/>
</dbReference>
<feature type="binding site" description="in other chain" evidence="5">
    <location>
        <begin position="218"/>
        <end position="221"/>
    </location>
    <ligand>
        <name>dUMP</name>
        <dbReference type="ChEBI" id="CHEBI:246422"/>
        <note>ligand shared between dimeric partners</note>
    </ligand>
</feature>
<feature type="binding site" evidence="5">
    <location>
        <begin position="178"/>
        <end position="179"/>
    </location>
    <ligand>
        <name>dUMP</name>
        <dbReference type="ChEBI" id="CHEBI:246422"/>
        <note>ligand shared between dimeric partners</note>
    </ligand>
</feature>
<comment type="catalytic activity">
    <reaction evidence="5">
        <text>dUMP + (6R)-5,10-methylene-5,6,7,8-tetrahydrofolate = 7,8-dihydrofolate + dTMP</text>
        <dbReference type="Rhea" id="RHEA:12104"/>
        <dbReference type="ChEBI" id="CHEBI:15636"/>
        <dbReference type="ChEBI" id="CHEBI:57451"/>
        <dbReference type="ChEBI" id="CHEBI:63528"/>
        <dbReference type="ChEBI" id="CHEBI:246422"/>
        <dbReference type="EC" id="2.1.1.45"/>
    </reaction>
</comment>
<evidence type="ECO:0000256" key="1">
    <source>
        <dbReference type="ARBA" id="ARBA00011947"/>
    </source>
</evidence>